<gene>
    <name evidence="1" type="ORF">S12H4_10711</name>
</gene>
<protein>
    <submittedName>
        <fullName evidence="1">Uncharacterized protein</fullName>
    </submittedName>
</protein>
<organism evidence="1">
    <name type="scientific">marine sediment metagenome</name>
    <dbReference type="NCBI Taxonomy" id="412755"/>
    <lineage>
        <taxon>unclassified sequences</taxon>
        <taxon>metagenomes</taxon>
        <taxon>ecological metagenomes</taxon>
    </lineage>
</organism>
<reference evidence="1" key="1">
    <citation type="journal article" date="2014" name="Front. Microbiol.">
        <title>High frequency of phylogenetically diverse reductive dehalogenase-homologous genes in deep subseafloor sedimentary metagenomes.</title>
        <authorList>
            <person name="Kawai M."/>
            <person name="Futagami T."/>
            <person name="Toyoda A."/>
            <person name="Takaki Y."/>
            <person name="Nishi S."/>
            <person name="Hori S."/>
            <person name="Arai W."/>
            <person name="Tsubouchi T."/>
            <person name="Morono Y."/>
            <person name="Uchiyama I."/>
            <person name="Ito T."/>
            <person name="Fujiyama A."/>
            <person name="Inagaki F."/>
            <person name="Takami H."/>
        </authorList>
    </citation>
    <scope>NUCLEOTIDE SEQUENCE</scope>
    <source>
        <strain evidence="1">Expedition CK06-06</strain>
    </source>
</reference>
<evidence type="ECO:0000313" key="1">
    <source>
        <dbReference type="EMBL" id="GAI65224.1"/>
    </source>
</evidence>
<accession>X1SBS1</accession>
<sequence length="75" mass="8603">MVEFWNDERCIILQEWIDQHSDRIRELAGCVVKGGEVSQSRLVAYVEGKLVDKIKEIVDSDLYCQPSLAHRLAEA</sequence>
<dbReference type="AlphaFoldDB" id="X1SBS1"/>
<proteinExistence type="predicted"/>
<comment type="caution">
    <text evidence="1">The sequence shown here is derived from an EMBL/GenBank/DDBJ whole genome shotgun (WGS) entry which is preliminary data.</text>
</comment>
<feature type="non-terminal residue" evidence="1">
    <location>
        <position position="75"/>
    </location>
</feature>
<name>X1SBS1_9ZZZZ</name>
<dbReference type="EMBL" id="BARW01004640">
    <property type="protein sequence ID" value="GAI65224.1"/>
    <property type="molecule type" value="Genomic_DNA"/>
</dbReference>